<dbReference type="PANTHER" id="PTHR15840">
    <property type="entry name" value="CGI-121 FAMILY MEMBER"/>
    <property type="match status" value="1"/>
</dbReference>
<evidence type="ECO:0000256" key="2">
    <source>
        <dbReference type="ARBA" id="ARBA00005546"/>
    </source>
</evidence>
<dbReference type="InterPro" id="IPR036504">
    <property type="entry name" value="CGI121/TPRKB_sf"/>
</dbReference>
<evidence type="ECO:0000256" key="6">
    <source>
        <dbReference type="ARBA" id="ARBA00023242"/>
    </source>
</evidence>
<evidence type="ECO:0000313" key="10">
    <source>
        <dbReference type="Proteomes" id="UP000276215"/>
    </source>
</evidence>
<dbReference type="Proteomes" id="UP000276215">
    <property type="component" value="Unassembled WGS sequence"/>
</dbReference>
<comment type="subcellular location">
    <subcellularLocation>
        <location evidence="1">Nucleus</location>
    </subcellularLocation>
</comment>
<dbReference type="AlphaFoldDB" id="A0A3N4JVH0"/>
<reference evidence="9 10" key="1">
    <citation type="journal article" date="2018" name="Nat. Ecol. Evol.">
        <title>Pezizomycetes genomes reveal the molecular basis of ectomycorrhizal truffle lifestyle.</title>
        <authorList>
            <person name="Murat C."/>
            <person name="Payen T."/>
            <person name="Noel B."/>
            <person name="Kuo A."/>
            <person name="Morin E."/>
            <person name="Chen J."/>
            <person name="Kohler A."/>
            <person name="Krizsan K."/>
            <person name="Balestrini R."/>
            <person name="Da Silva C."/>
            <person name="Montanini B."/>
            <person name="Hainaut M."/>
            <person name="Levati E."/>
            <person name="Barry K.W."/>
            <person name="Belfiori B."/>
            <person name="Cichocki N."/>
            <person name="Clum A."/>
            <person name="Dockter R.B."/>
            <person name="Fauchery L."/>
            <person name="Guy J."/>
            <person name="Iotti M."/>
            <person name="Le Tacon F."/>
            <person name="Lindquist E.A."/>
            <person name="Lipzen A."/>
            <person name="Malagnac F."/>
            <person name="Mello A."/>
            <person name="Molinier V."/>
            <person name="Miyauchi S."/>
            <person name="Poulain J."/>
            <person name="Riccioni C."/>
            <person name="Rubini A."/>
            <person name="Sitrit Y."/>
            <person name="Splivallo R."/>
            <person name="Traeger S."/>
            <person name="Wang M."/>
            <person name="Zifcakova L."/>
            <person name="Wipf D."/>
            <person name="Zambonelli A."/>
            <person name="Paolocci F."/>
            <person name="Nowrousian M."/>
            <person name="Ottonello S."/>
            <person name="Baldrian P."/>
            <person name="Spatafora J.W."/>
            <person name="Henrissat B."/>
            <person name="Nagy L.G."/>
            <person name="Aury J.M."/>
            <person name="Wincker P."/>
            <person name="Grigoriev I.V."/>
            <person name="Bonfante P."/>
            <person name="Martin F.M."/>
        </authorList>
    </citation>
    <scope>NUCLEOTIDE SEQUENCE [LARGE SCALE GENOMIC DNA]</scope>
    <source>
        <strain evidence="9 10">120613-1</strain>
    </source>
</reference>
<organism evidence="9 10">
    <name type="scientific">Choiromyces venosus 120613-1</name>
    <dbReference type="NCBI Taxonomy" id="1336337"/>
    <lineage>
        <taxon>Eukaryota</taxon>
        <taxon>Fungi</taxon>
        <taxon>Dikarya</taxon>
        <taxon>Ascomycota</taxon>
        <taxon>Pezizomycotina</taxon>
        <taxon>Pezizomycetes</taxon>
        <taxon>Pezizales</taxon>
        <taxon>Tuberaceae</taxon>
        <taxon>Choiromyces</taxon>
    </lineage>
</organism>
<evidence type="ECO:0000256" key="4">
    <source>
        <dbReference type="ARBA" id="ARBA00016009"/>
    </source>
</evidence>
<dbReference type="GO" id="GO:0005634">
    <property type="term" value="C:nucleus"/>
    <property type="evidence" value="ECO:0007669"/>
    <property type="project" value="UniProtKB-SubCell"/>
</dbReference>
<comment type="similarity">
    <text evidence="2 8">Belongs to the CGI121/TPRKB family.</text>
</comment>
<dbReference type="PANTHER" id="PTHR15840:SF10">
    <property type="entry name" value="EKC_KEOPS COMPLEX SUBUNIT TPRKB"/>
    <property type="match status" value="1"/>
</dbReference>
<dbReference type="GO" id="GO:0000408">
    <property type="term" value="C:EKC/KEOPS complex"/>
    <property type="evidence" value="ECO:0007669"/>
    <property type="project" value="TreeGrafter"/>
</dbReference>
<dbReference type="EMBL" id="ML120377">
    <property type="protein sequence ID" value="RPB00832.1"/>
    <property type="molecule type" value="Genomic_DNA"/>
</dbReference>
<comment type="function">
    <text evidence="7">Component of the EKC/KEOPS complex that is required for the formation of a threonylcarbamoyl group on adenosine at position 37 (t(6)A37) in tRNAs that read codons beginning with adenine. The complex is probably involved in the transfer of the threonylcarbamoyl moiety of threonylcarbamoyl-AMP (TC-AMP) to the N6 group of A37. CGI121 acts as an allosteric effector that regulates the t(6)A activity of the complex. The EKC/KEOPS complex also promotes both telomere uncapping and telomere elongation. The complex is required for efficient recruitment of transcriptional coactivators. CGI121 is not required for tRNA modification.</text>
</comment>
<dbReference type="STRING" id="1336337.A0A3N4JVH0"/>
<dbReference type="Pfam" id="PF08617">
    <property type="entry name" value="CGI-121"/>
    <property type="match status" value="1"/>
</dbReference>
<proteinExistence type="inferred from homology"/>
<evidence type="ECO:0000256" key="7">
    <source>
        <dbReference type="ARBA" id="ARBA00025043"/>
    </source>
</evidence>
<dbReference type="OrthoDB" id="329139at2759"/>
<evidence type="ECO:0000256" key="8">
    <source>
        <dbReference type="RuleBase" id="RU004398"/>
    </source>
</evidence>
<keyword evidence="5" id="KW-0819">tRNA processing</keyword>
<dbReference type="GO" id="GO:0005829">
    <property type="term" value="C:cytosol"/>
    <property type="evidence" value="ECO:0007669"/>
    <property type="project" value="TreeGrafter"/>
</dbReference>
<evidence type="ECO:0000256" key="3">
    <source>
        <dbReference type="ARBA" id="ARBA00015316"/>
    </source>
</evidence>
<evidence type="ECO:0000256" key="1">
    <source>
        <dbReference type="ARBA" id="ARBA00004123"/>
    </source>
</evidence>
<evidence type="ECO:0000256" key="5">
    <source>
        <dbReference type="ARBA" id="ARBA00022694"/>
    </source>
</evidence>
<dbReference type="InterPro" id="IPR013926">
    <property type="entry name" value="CGI121/TPRKB"/>
</dbReference>
<gene>
    <name evidence="9" type="ORF">L873DRAFT_1679031</name>
</gene>
<sequence length="202" mass="22279">MTSTHILPHLPPHKIHITHLPSLPLRAFQTFQTELTSSTSPSSASSEYTFLDASTILSATHLLAAIFQATRNELVSGKRRTRNVHSEVVYCLGGNNNIKEAYKKFGVTEETKDVIAVKIAYGSGEYWCEREEVEGNIRRVIGEEGVMEVYNDEVAKRVVDVDKVRKYYKIKAGGSLTKGIDALGISALEVEVLGKMVGRVVG</sequence>
<protein>
    <recommendedName>
        <fullName evidence="4">EKC/KEOPS complex subunit CGI121</fullName>
    </recommendedName>
    <alternativeName>
        <fullName evidence="3">EKC/KEOPS complex subunit cgi121</fullName>
    </alternativeName>
</protein>
<dbReference type="GO" id="GO:0002949">
    <property type="term" value="P:tRNA threonylcarbamoyladenosine modification"/>
    <property type="evidence" value="ECO:0007669"/>
    <property type="project" value="TreeGrafter"/>
</dbReference>
<dbReference type="Gene3D" id="3.30.2380.10">
    <property type="entry name" value="CGI121/TPRKB"/>
    <property type="match status" value="1"/>
</dbReference>
<dbReference type="SUPFAM" id="SSF143870">
    <property type="entry name" value="PF0523-like"/>
    <property type="match status" value="1"/>
</dbReference>
<name>A0A3N4JVH0_9PEZI</name>
<keyword evidence="6 8" id="KW-0539">Nucleus</keyword>
<accession>A0A3N4JVH0</accession>
<keyword evidence="10" id="KW-1185">Reference proteome</keyword>
<evidence type="ECO:0000313" key="9">
    <source>
        <dbReference type="EMBL" id="RPB00832.1"/>
    </source>
</evidence>